<keyword evidence="1" id="KW-0472">Membrane</keyword>
<dbReference type="KEGG" id="abae:CL176_02370"/>
<evidence type="ECO:0000256" key="1">
    <source>
        <dbReference type="SAM" id="Phobius"/>
    </source>
</evidence>
<evidence type="ECO:0000313" key="3">
    <source>
        <dbReference type="Proteomes" id="UP000263232"/>
    </source>
</evidence>
<dbReference type="AlphaFoldDB" id="A0A347WIQ5"/>
<dbReference type="RefSeq" id="WP_118989885.1">
    <property type="nucleotide sequence ID" value="NZ_CP023434.1"/>
</dbReference>
<gene>
    <name evidence="2" type="ORF">CL176_02370</name>
</gene>
<dbReference type="PIRSF" id="PIRSF011474">
    <property type="entry name" value="Glucitol_operon_activator"/>
    <property type="match status" value="1"/>
</dbReference>
<keyword evidence="1" id="KW-1133">Transmembrane helix</keyword>
<proteinExistence type="predicted"/>
<dbReference type="EMBL" id="CP023434">
    <property type="protein sequence ID" value="AXY24962.1"/>
    <property type="molecule type" value="Genomic_DNA"/>
</dbReference>
<reference evidence="2 3" key="1">
    <citation type="submission" date="2017-09" db="EMBL/GenBank/DDBJ databases">
        <title>Complete genome sequence of Oxytococcus suis strain ZY16052.</title>
        <authorList>
            <person name="Li F."/>
        </authorList>
    </citation>
    <scope>NUCLEOTIDE SEQUENCE [LARGE SCALE GENOMIC DNA]</scope>
    <source>
        <strain evidence="2 3">ZY16052</strain>
    </source>
</reference>
<dbReference type="InterPro" id="IPR009693">
    <property type="entry name" value="Glucitol_operon_activator"/>
</dbReference>
<dbReference type="OrthoDB" id="9096700at2"/>
<organism evidence="2 3">
    <name type="scientific">Suicoccus acidiformans</name>
    <dbReference type="NCBI Taxonomy" id="2036206"/>
    <lineage>
        <taxon>Bacteria</taxon>
        <taxon>Bacillati</taxon>
        <taxon>Bacillota</taxon>
        <taxon>Bacilli</taxon>
        <taxon>Lactobacillales</taxon>
        <taxon>Aerococcaceae</taxon>
        <taxon>Suicoccus</taxon>
    </lineage>
</organism>
<keyword evidence="3" id="KW-1185">Reference proteome</keyword>
<protein>
    <submittedName>
        <fullName evidence="2">Transcriptional regulator</fullName>
    </submittedName>
</protein>
<dbReference type="Proteomes" id="UP000263232">
    <property type="component" value="Chromosome"/>
</dbReference>
<name>A0A347WIQ5_9LACT</name>
<keyword evidence="1" id="KW-0812">Transmembrane</keyword>
<evidence type="ECO:0000313" key="2">
    <source>
        <dbReference type="EMBL" id="AXY24962.1"/>
    </source>
</evidence>
<accession>A0A347WIQ5</accession>
<feature type="transmembrane region" description="Helical" evidence="1">
    <location>
        <begin position="6"/>
        <end position="24"/>
    </location>
</feature>
<dbReference type="Pfam" id="PF06923">
    <property type="entry name" value="GutM"/>
    <property type="match status" value="1"/>
</dbReference>
<sequence length="160" mass="18215">MNYIILFSIIAITAYILQFGLGYFQIKHFNEVYSDLRRKGRVAIGTRAGKISAGTIVMFAIDDEAKILDARKMQGVSVIAKFKELPDYIGEDLHFIDHKHPLVQKENKLTKIAMEDARDLFIKVEMGDYTEEKKSGPVDNLLLNTKVATNQFVNKFKRSA</sequence>